<sequence length="53" mass="6225">MPDDRKNANVAFSHYSARNPQANFSRALLAYCSRKIFRKNVEIVRSEFRSKHP</sequence>
<keyword evidence="2" id="KW-1185">Reference proteome</keyword>
<accession>B6IIT2</accession>
<dbReference type="InParanoid" id="B6IIT2"/>
<evidence type="ECO:0000313" key="1">
    <source>
        <dbReference type="EMBL" id="CAR99812.1"/>
    </source>
</evidence>
<reference evidence="1 2" key="1">
    <citation type="journal article" date="2003" name="PLoS Biol.">
        <title>The genome sequence of Caenorhabditis briggsae: a platform for comparative genomics.</title>
        <authorList>
            <person name="Stein L.D."/>
            <person name="Bao Z."/>
            <person name="Blasiar D."/>
            <person name="Blumenthal T."/>
            <person name="Brent M.R."/>
            <person name="Chen N."/>
            <person name="Chinwalla A."/>
            <person name="Clarke L."/>
            <person name="Clee C."/>
            <person name="Coghlan A."/>
            <person name="Coulson A."/>
            <person name="D'Eustachio P."/>
            <person name="Fitch D.H."/>
            <person name="Fulton L.A."/>
            <person name="Fulton R.E."/>
            <person name="Griffiths-Jones S."/>
            <person name="Harris T.W."/>
            <person name="Hillier L.W."/>
            <person name="Kamath R."/>
            <person name="Kuwabara P.E."/>
            <person name="Mardis E.R."/>
            <person name="Marra M.A."/>
            <person name="Miner T.L."/>
            <person name="Minx P."/>
            <person name="Mullikin J.C."/>
            <person name="Plumb R.W."/>
            <person name="Rogers J."/>
            <person name="Schein J.E."/>
            <person name="Sohrmann M."/>
            <person name="Spieth J."/>
            <person name="Stajich J.E."/>
            <person name="Wei C."/>
            <person name="Willey D."/>
            <person name="Wilson R.K."/>
            <person name="Durbin R."/>
            <person name="Waterston R.H."/>
        </authorList>
    </citation>
    <scope>NUCLEOTIDE SEQUENCE [LARGE SCALE GENOMIC DNA]</scope>
    <source>
        <strain evidence="1 2">AF16</strain>
    </source>
</reference>
<protein>
    <submittedName>
        <fullName evidence="1">Protein CBG25855</fullName>
    </submittedName>
</protein>
<organism evidence="1 2">
    <name type="scientific">Caenorhabditis briggsae</name>
    <dbReference type="NCBI Taxonomy" id="6238"/>
    <lineage>
        <taxon>Eukaryota</taxon>
        <taxon>Metazoa</taxon>
        <taxon>Ecdysozoa</taxon>
        <taxon>Nematoda</taxon>
        <taxon>Chromadorea</taxon>
        <taxon>Rhabditida</taxon>
        <taxon>Rhabditina</taxon>
        <taxon>Rhabditomorpha</taxon>
        <taxon>Rhabditoidea</taxon>
        <taxon>Rhabditidae</taxon>
        <taxon>Peloderinae</taxon>
        <taxon>Caenorhabditis</taxon>
    </lineage>
</organism>
<dbReference type="CTD" id="68917337"/>
<dbReference type="Proteomes" id="UP000008549">
    <property type="component" value="Unassembled WGS sequence"/>
</dbReference>
<dbReference type="EMBL" id="HE601226">
    <property type="protein sequence ID" value="CAR99812.1"/>
    <property type="molecule type" value="Genomic_DNA"/>
</dbReference>
<dbReference type="RefSeq" id="XP_045099373.1">
    <property type="nucleotide sequence ID" value="XM_045243824.1"/>
</dbReference>
<dbReference type="AlphaFoldDB" id="B6IIT2"/>
<dbReference type="GeneID" id="68917337"/>
<name>B6IIT2_CAEBR</name>
<proteinExistence type="predicted"/>
<evidence type="ECO:0000313" key="2">
    <source>
        <dbReference type="Proteomes" id="UP000008549"/>
    </source>
</evidence>
<dbReference type="HOGENOM" id="CLU_3070680_0_0_1"/>
<dbReference type="KEGG" id="cbr:CBG_25855"/>
<reference evidence="1 2" key="2">
    <citation type="journal article" date="2011" name="PLoS Genet.">
        <title>Caenorhabditis briggsae recombinant inbred line genotypes reveal inter-strain incompatibility and the evolution of recombination.</title>
        <authorList>
            <person name="Ross J.A."/>
            <person name="Koboldt D.C."/>
            <person name="Staisch J.E."/>
            <person name="Chamberlin H.M."/>
            <person name="Gupta B.P."/>
            <person name="Miller R.D."/>
            <person name="Baird S.E."/>
            <person name="Haag E.S."/>
        </authorList>
    </citation>
    <scope>NUCLEOTIDE SEQUENCE [LARGE SCALE GENOMIC DNA]</scope>
    <source>
        <strain evidence="1 2">AF16</strain>
    </source>
</reference>
<gene>
    <name evidence="1" type="ORF">CBG25855</name>
    <name evidence="1" type="ORF">CBG_25855</name>
</gene>